<feature type="compositionally biased region" description="Basic and acidic residues" evidence="1">
    <location>
        <begin position="82"/>
        <end position="95"/>
    </location>
</feature>
<feature type="compositionally biased region" description="Basic and acidic residues" evidence="1">
    <location>
        <begin position="55"/>
        <end position="69"/>
    </location>
</feature>
<reference evidence="2 3" key="1">
    <citation type="submission" date="2012-05" db="EMBL/GenBank/DDBJ databases">
        <title>Recombination and specialization in a pathogen metapopulation.</title>
        <authorList>
            <person name="Gardiner A."/>
            <person name="Kemen E."/>
            <person name="Schultz-Larsen T."/>
            <person name="MacLean D."/>
            <person name="Van Oosterhout C."/>
            <person name="Jones J.D.G."/>
        </authorList>
    </citation>
    <scope>NUCLEOTIDE SEQUENCE [LARGE SCALE GENOMIC DNA]</scope>
    <source>
        <strain evidence="2 3">Ac Nc2</strain>
    </source>
</reference>
<protein>
    <submittedName>
        <fullName evidence="2">Uncharacterized protein</fullName>
    </submittedName>
</protein>
<sequence length="170" mass="19441">MLMLVVSSHGATLREGGEERRNTTTTSNGESLEPSPISNIMNQVPGGSRVLTSQNDRKSSANADVRDVPDPTLGAIASQPYNKHEKYEHHAEHSIQRNPFWNDGESESEEESNCFPINWRCRRSSQSVRNIDPINKAFRQIREKFVEYAQEKEREMPRKTKQVIPYNAKE</sequence>
<gene>
    <name evidence="2" type="ORF">BN9_117000</name>
</gene>
<dbReference type="EMBL" id="CAIX01000405">
    <property type="protein sequence ID" value="CCI10789.1"/>
    <property type="molecule type" value="Genomic_DNA"/>
</dbReference>
<dbReference type="InParanoid" id="A0A024FVU8"/>
<keyword evidence="3" id="KW-1185">Reference proteome</keyword>
<evidence type="ECO:0000256" key="1">
    <source>
        <dbReference type="SAM" id="MobiDB-lite"/>
    </source>
</evidence>
<dbReference type="Proteomes" id="UP000053237">
    <property type="component" value="Unassembled WGS sequence"/>
</dbReference>
<evidence type="ECO:0000313" key="2">
    <source>
        <dbReference type="EMBL" id="CCI10789.1"/>
    </source>
</evidence>
<proteinExistence type="predicted"/>
<organism evidence="2 3">
    <name type="scientific">Albugo candida</name>
    <dbReference type="NCBI Taxonomy" id="65357"/>
    <lineage>
        <taxon>Eukaryota</taxon>
        <taxon>Sar</taxon>
        <taxon>Stramenopiles</taxon>
        <taxon>Oomycota</taxon>
        <taxon>Peronosporomycetes</taxon>
        <taxon>Albuginales</taxon>
        <taxon>Albuginaceae</taxon>
        <taxon>Albugo</taxon>
    </lineage>
</organism>
<comment type="caution">
    <text evidence="2">The sequence shown here is derived from an EMBL/GenBank/DDBJ whole genome shotgun (WGS) entry which is preliminary data.</text>
</comment>
<evidence type="ECO:0000313" key="3">
    <source>
        <dbReference type="Proteomes" id="UP000053237"/>
    </source>
</evidence>
<accession>A0A024FVU8</accession>
<feature type="region of interest" description="Disordered" evidence="1">
    <location>
        <begin position="1"/>
        <end position="108"/>
    </location>
</feature>
<name>A0A024FVU8_9STRA</name>
<dbReference type="AlphaFoldDB" id="A0A024FVU8"/>